<gene>
    <name evidence="1" type="ORF">FO440_05190</name>
</gene>
<dbReference type="OrthoDB" id="799013at2"/>
<proteinExistence type="predicted"/>
<dbReference type="RefSeq" id="WP_144247153.1">
    <property type="nucleotide sequence ID" value="NZ_VLPK01000001.1"/>
</dbReference>
<dbReference type="Proteomes" id="UP000318733">
    <property type="component" value="Unassembled WGS sequence"/>
</dbReference>
<evidence type="ECO:0000313" key="1">
    <source>
        <dbReference type="EMBL" id="TSJ43587.1"/>
    </source>
</evidence>
<keyword evidence="2" id="KW-1185">Reference proteome</keyword>
<organism evidence="1 2">
    <name type="scientific">Mucilaginibacter corticis</name>
    <dbReference type="NCBI Taxonomy" id="2597670"/>
    <lineage>
        <taxon>Bacteria</taxon>
        <taxon>Pseudomonadati</taxon>
        <taxon>Bacteroidota</taxon>
        <taxon>Sphingobacteriia</taxon>
        <taxon>Sphingobacteriales</taxon>
        <taxon>Sphingobacteriaceae</taxon>
        <taxon>Mucilaginibacter</taxon>
    </lineage>
</organism>
<reference evidence="1 2" key="1">
    <citation type="submission" date="2019-07" db="EMBL/GenBank/DDBJ databases">
        <authorList>
            <person name="Huq M.A."/>
        </authorList>
    </citation>
    <scope>NUCLEOTIDE SEQUENCE [LARGE SCALE GENOMIC DNA]</scope>
    <source>
        <strain evidence="1 2">MAH-19</strain>
    </source>
</reference>
<dbReference type="AlphaFoldDB" id="A0A556MUK5"/>
<sequence>MANIKFSYRYRDSCNYKNYSYVVFSNPQNATLQHLEELIRSKLIYGEWFYANEWQLPDLFTNHFDPYDDPTWHEFESIAYTDEPPNTSKKLAELICCINEIEHNL</sequence>
<comment type="caution">
    <text evidence="1">The sequence shown here is derived from an EMBL/GenBank/DDBJ whole genome shotgun (WGS) entry which is preliminary data.</text>
</comment>
<dbReference type="EMBL" id="VLPK01000001">
    <property type="protein sequence ID" value="TSJ43587.1"/>
    <property type="molecule type" value="Genomic_DNA"/>
</dbReference>
<name>A0A556MUK5_9SPHI</name>
<protein>
    <submittedName>
        <fullName evidence="1">Uncharacterized protein</fullName>
    </submittedName>
</protein>
<evidence type="ECO:0000313" key="2">
    <source>
        <dbReference type="Proteomes" id="UP000318733"/>
    </source>
</evidence>
<accession>A0A556MUK5</accession>